<evidence type="ECO:0000313" key="3">
    <source>
        <dbReference type="EMBL" id="NYJ34987.1"/>
    </source>
</evidence>
<name>A0A7Z0EMR2_9ACTN</name>
<protein>
    <recommendedName>
        <fullName evidence="2">Cytoskeleton protein RodZ-like C-terminal domain-containing protein</fullName>
    </recommendedName>
</protein>
<organism evidence="3 4">
    <name type="scientific">Nocardiopsis aegyptia</name>
    <dbReference type="NCBI Taxonomy" id="220378"/>
    <lineage>
        <taxon>Bacteria</taxon>
        <taxon>Bacillati</taxon>
        <taxon>Actinomycetota</taxon>
        <taxon>Actinomycetes</taxon>
        <taxon>Streptosporangiales</taxon>
        <taxon>Nocardiopsidaceae</taxon>
        <taxon>Nocardiopsis</taxon>
    </lineage>
</organism>
<evidence type="ECO:0000259" key="2">
    <source>
        <dbReference type="Pfam" id="PF13464"/>
    </source>
</evidence>
<dbReference type="EMBL" id="JACCFS010000001">
    <property type="protein sequence ID" value="NYJ34987.1"/>
    <property type="molecule type" value="Genomic_DNA"/>
</dbReference>
<evidence type="ECO:0000313" key="4">
    <source>
        <dbReference type="Proteomes" id="UP000572051"/>
    </source>
</evidence>
<evidence type="ECO:0000256" key="1">
    <source>
        <dbReference type="SAM" id="Phobius"/>
    </source>
</evidence>
<keyword evidence="1" id="KW-1133">Transmembrane helix</keyword>
<dbReference type="Proteomes" id="UP000572051">
    <property type="component" value="Unassembled WGS sequence"/>
</dbReference>
<comment type="caution">
    <text evidence="3">The sequence shown here is derived from an EMBL/GenBank/DDBJ whole genome shotgun (WGS) entry which is preliminary data.</text>
</comment>
<keyword evidence="1" id="KW-0472">Membrane</keyword>
<gene>
    <name evidence="3" type="ORF">HNR10_002868</name>
</gene>
<sequence length="143" mass="14788">MGRHRNDPRGAGQVMAIVGAVVLLVALVALGGYFLYRSLPGTGTSVSANASEASSAGEDERDMGALYIRVIGESSNVFVRVPGGDVLHDQVIRQGGSINFADAGEGLEVTIDDPGAVEVFVNGEQRDVSDQDAGYSFTISGDG</sequence>
<dbReference type="AlphaFoldDB" id="A0A7Z0EMR2"/>
<proteinExistence type="predicted"/>
<keyword evidence="1" id="KW-0812">Transmembrane</keyword>
<accession>A0A7Z0EMR2</accession>
<keyword evidence="4" id="KW-1185">Reference proteome</keyword>
<feature type="domain" description="Cytoskeleton protein RodZ-like C-terminal" evidence="2">
    <location>
        <begin position="75"/>
        <end position="132"/>
    </location>
</feature>
<dbReference type="InterPro" id="IPR025194">
    <property type="entry name" value="RodZ-like_C"/>
</dbReference>
<reference evidence="3 4" key="1">
    <citation type="submission" date="2020-07" db="EMBL/GenBank/DDBJ databases">
        <title>Sequencing the genomes of 1000 actinobacteria strains.</title>
        <authorList>
            <person name="Klenk H.-P."/>
        </authorList>
    </citation>
    <scope>NUCLEOTIDE SEQUENCE [LARGE SCALE GENOMIC DNA]</scope>
    <source>
        <strain evidence="3 4">DSM 44442</strain>
    </source>
</reference>
<dbReference type="Pfam" id="PF13464">
    <property type="entry name" value="RodZ_C"/>
    <property type="match status" value="1"/>
</dbReference>
<feature type="transmembrane region" description="Helical" evidence="1">
    <location>
        <begin position="12"/>
        <end position="36"/>
    </location>
</feature>